<evidence type="ECO:0000259" key="1">
    <source>
        <dbReference type="Pfam" id="PF00117"/>
    </source>
</evidence>
<dbReference type="STRING" id="1993.SAMN04489713_12864"/>
<dbReference type="RefSeq" id="WP_021594449.1">
    <property type="nucleotide sequence ID" value="NZ_FOVH01000028.1"/>
</dbReference>
<dbReference type="PROSITE" id="PS51273">
    <property type="entry name" value="GATASE_TYPE_1"/>
    <property type="match status" value="1"/>
</dbReference>
<dbReference type="Pfam" id="PF00117">
    <property type="entry name" value="GATase"/>
    <property type="match status" value="1"/>
</dbReference>
<dbReference type="PANTHER" id="PTHR42695">
    <property type="entry name" value="GLUTAMINE AMIDOTRANSFERASE YLR126C-RELATED"/>
    <property type="match status" value="1"/>
</dbReference>
<dbReference type="InterPro" id="IPR029062">
    <property type="entry name" value="Class_I_gatase-like"/>
</dbReference>
<dbReference type="CDD" id="cd01741">
    <property type="entry name" value="GATase1_1"/>
    <property type="match status" value="1"/>
</dbReference>
<dbReference type="InParanoid" id="A0A1I5XV51"/>
<dbReference type="PANTHER" id="PTHR42695:SF5">
    <property type="entry name" value="GLUTAMINE AMIDOTRANSFERASE YLR126C-RELATED"/>
    <property type="match status" value="1"/>
</dbReference>
<dbReference type="AlphaFoldDB" id="A0A1I5XV51"/>
<reference evidence="2 3" key="1">
    <citation type="submission" date="2016-10" db="EMBL/GenBank/DDBJ databases">
        <authorList>
            <person name="de Groot N.N."/>
        </authorList>
    </citation>
    <scope>NUCLEOTIDE SEQUENCE [LARGE SCALE GENOMIC DNA]</scope>
    <source>
        <strain evidence="2 3">DSM 43067</strain>
    </source>
</reference>
<keyword evidence="2" id="KW-0808">Transferase</keyword>
<keyword evidence="2" id="KW-0315">Glutamine amidotransferase</keyword>
<accession>A0A1I5XV51</accession>
<dbReference type="GO" id="GO:0005829">
    <property type="term" value="C:cytosol"/>
    <property type="evidence" value="ECO:0007669"/>
    <property type="project" value="TreeGrafter"/>
</dbReference>
<protein>
    <submittedName>
        <fullName evidence="2">GMP synthase-Glutamine amidotransferase</fullName>
    </submittedName>
</protein>
<proteinExistence type="predicted"/>
<gene>
    <name evidence="2" type="ORF">SAMN04489713_12864</name>
</gene>
<organism evidence="2 3">
    <name type="scientific">Actinomadura madurae</name>
    <dbReference type="NCBI Taxonomy" id="1993"/>
    <lineage>
        <taxon>Bacteria</taxon>
        <taxon>Bacillati</taxon>
        <taxon>Actinomycetota</taxon>
        <taxon>Actinomycetes</taxon>
        <taxon>Streptosporangiales</taxon>
        <taxon>Thermomonosporaceae</taxon>
        <taxon>Actinomadura</taxon>
    </lineage>
</organism>
<evidence type="ECO:0000313" key="2">
    <source>
        <dbReference type="EMBL" id="SFQ35839.1"/>
    </source>
</evidence>
<dbReference type="InterPro" id="IPR017926">
    <property type="entry name" value="GATASE"/>
</dbReference>
<dbReference type="EMBL" id="FOVH01000028">
    <property type="protein sequence ID" value="SFQ35839.1"/>
    <property type="molecule type" value="Genomic_DNA"/>
</dbReference>
<feature type="domain" description="Glutamine amidotransferase" evidence="1">
    <location>
        <begin position="44"/>
        <end position="184"/>
    </location>
</feature>
<dbReference type="eggNOG" id="COG0518">
    <property type="taxonomic scope" value="Bacteria"/>
</dbReference>
<evidence type="ECO:0000313" key="3">
    <source>
        <dbReference type="Proteomes" id="UP000183413"/>
    </source>
</evidence>
<dbReference type="Proteomes" id="UP000183413">
    <property type="component" value="Unassembled WGS sequence"/>
</dbReference>
<dbReference type="GO" id="GO:0016740">
    <property type="term" value="F:transferase activity"/>
    <property type="evidence" value="ECO:0007669"/>
    <property type="project" value="UniProtKB-KW"/>
</dbReference>
<keyword evidence="3" id="KW-1185">Reference proteome</keyword>
<dbReference type="InterPro" id="IPR044992">
    <property type="entry name" value="ChyE-like"/>
</dbReference>
<name>A0A1I5XV51_9ACTN</name>
<sequence length="234" mass="25459">MRALIIEHDALSPIGPVGERLVQHGFEVTERVVVPAGRHDDPRVEIDFPEPSEWDLVVAMGAPWSVDDEAAIGTWITGELAMLRKAHTLGVPVLGVCFGGQALATALGGGVERARRPEIGWVGIETGEPGLVGPGPWFQYHFDRWVMPPGGIEIARNEVGPQAFKVGRSLGVQFHPEITVRELESWLANGAGDDMRRLGLDPGAVLARTRELAPAAERRAHGFVDAFLRHARLR</sequence>
<dbReference type="Gene3D" id="3.40.50.880">
    <property type="match status" value="1"/>
</dbReference>
<dbReference type="SUPFAM" id="SSF52317">
    <property type="entry name" value="Class I glutamine amidotransferase-like"/>
    <property type="match status" value="1"/>
</dbReference>